<evidence type="ECO:0000313" key="4">
    <source>
        <dbReference type="Proteomes" id="UP000285575"/>
    </source>
</evidence>
<comment type="caution">
    <text evidence="3">The sequence shown here is derived from an EMBL/GenBank/DDBJ whole genome shotgun (WGS) entry which is preliminary data.</text>
</comment>
<evidence type="ECO:0000313" key="3">
    <source>
        <dbReference type="EMBL" id="RVU47659.1"/>
    </source>
</evidence>
<feature type="region of interest" description="Disordered" evidence="1">
    <location>
        <begin position="160"/>
        <end position="197"/>
    </location>
</feature>
<keyword evidence="3" id="KW-0255">Endonuclease</keyword>
<protein>
    <submittedName>
        <fullName evidence="3">HNH endonuclease</fullName>
    </submittedName>
</protein>
<dbReference type="Proteomes" id="UP000285575">
    <property type="component" value="Unassembled WGS sequence"/>
</dbReference>
<accession>A0A437RLL5</accession>
<evidence type="ECO:0000256" key="1">
    <source>
        <dbReference type="SAM" id="MobiDB-lite"/>
    </source>
</evidence>
<dbReference type="GO" id="GO:0004519">
    <property type="term" value="F:endonuclease activity"/>
    <property type="evidence" value="ECO:0007669"/>
    <property type="project" value="UniProtKB-KW"/>
</dbReference>
<dbReference type="InterPro" id="IPR003615">
    <property type="entry name" value="HNH_nuc"/>
</dbReference>
<feature type="compositionally biased region" description="Basic and acidic residues" evidence="1">
    <location>
        <begin position="168"/>
        <end position="177"/>
    </location>
</feature>
<reference evidence="3 4" key="1">
    <citation type="submission" date="2019-01" db="EMBL/GenBank/DDBJ databases">
        <authorList>
            <person name="Chen W.-M."/>
        </authorList>
    </citation>
    <scope>NUCLEOTIDE SEQUENCE [LARGE SCALE GENOMIC DNA]</scope>
    <source>
        <strain evidence="3 4">KYPY4</strain>
    </source>
</reference>
<sequence>MASYTFFFNKQTFDGRRSSLSTGDDWIDYLTGDDRRPLNTMSDGDEVFVVGLLDGKVRLGGRLIVDGKPVRRAEAELKLGRRDIRDGDIYLIGKRDRLDRFRPNHFLDASVARVLELYTSSGDPANVDGLRNGSPDPNQFRTPLRLSEESAAQLRRALELDTTASHPAESETSARSEADDDLEGDEDERQQRAIKTRRGQARFREALMLAYKRRCAISRCAVEELLEAAHIRPHSEQTDYAVSNGLLLRSDLHTLFDLKLLAIDDRYRVRLSEKLRNSEYWKYQGQDIAMPDRVSDNPDRDALARRLLELRGA</sequence>
<keyword evidence="3" id="KW-0378">Hydrolase</keyword>
<feature type="compositionally biased region" description="Acidic residues" evidence="1">
    <location>
        <begin position="178"/>
        <end position="188"/>
    </location>
</feature>
<dbReference type="OrthoDB" id="9811869at2"/>
<feature type="domain" description="HNH nuclease" evidence="2">
    <location>
        <begin position="215"/>
        <end position="264"/>
    </location>
</feature>
<dbReference type="AlphaFoldDB" id="A0A437RLL5"/>
<dbReference type="Pfam" id="PF13391">
    <property type="entry name" value="HNH_2"/>
    <property type="match status" value="1"/>
</dbReference>
<evidence type="ECO:0000259" key="2">
    <source>
        <dbReference type="Pfam" id="PF13391"/>
    </source>
</evidence>
<keyword evidence="3" id="KW-0540">Nuclease</keyword>
<proteinExistence type="predicted"/>
<organism evidence="3 4">
    <name type="scientific">Rubrivivax rivuli</name>
    <dbReference type="NCBI Taxonomy" id="1862385"/>
    <lineage>
        <taxon>Bacteria</taxon>
        <taxon>Pseudomonadati</taxon>
        <taxon>Pseudomonadota</taxon>
        <taxon>Betaproteobacteria</taxon>
        <taxon>Burkholderiales</taxon>
        <taxon>Sphaerotilaceae</taxon>
        <taxon>Rubrivivax</taxon>
    </lineage>
</organism>
<feature type="region of interest" description="Disordered" evidence="1">
    <location>
        <begin position="124"/>
        <end position="143"/>
    </location>
</feature>
<dbReference type="RefSeq" id="WP_128228121.1">
    <property type="nucleotide sequence ID" value="NZ_SACR01000002.1"/>
</dbReference>
<dbReference type="EMBL" id="SACR01000002">
    <property type="protein sequence ID" value="RVU47659.1"/>
    <property type="molecule type" value="Genomic_DNA"/>
</dbReference>
<gene>
    <name evidence="3" type="ORF">EOE66_07980</name>
</gene>
<name>A0A437RLL5_9BURK</name>
<keyword evidence="4" id="KW-1185">Reference proteome</keyword>